<keyword evidence="3" id="KW-1185">Reference proteome</keyword>
<proteinExistence type="predicted"/>
<feature type="compositionally biased region" description="Basic and acidic residues" evidence="1">
    <location>
        <begin position="32"/>
        <end position="41"/>
    </location>
</feature>
<reference evidence="2 3" key="1">
    <citation type="journal article" date="2024" name="Ann. Entomol. Soc. Am.">
        <title>Genomic analyses of the southern and eastern yellowjacket wasps (Hymenoptera: Vespidae) reveal evolutionary signatures of social life.</title>
        <authorList>
            <person name="Catto M.A."/>
            <person name="Caine P.B."/>
            <person name="Orr S.E."/>
            <person name="Hunt B.G."/>
            <person name="Goodisman M.A.D."/>
        </authorList>
    </citation>
    <scope>NUCLEOTIDE SEQUENCE [LARGE SCALE GENOMIC DNA]</scope>
    <source>
        <strain evidence="2">232</strain>
        <tissue evidence="2">Head and thorax</tissue>
    </source>
</reference>
<dbReference type="EMBL" id="JAYRBN010000116">
    <property type="protein sequence ID" value="KAL2722032.1"/>
    <property type="molecule type" value="Genomic_DNA"/>
</dbReference>
<evidence type="ECO:0000313" key="2">
    <source>
        <dbReference type="EMBL" id="KAL2722032.1"/>
    </source>
</evidence>
<evidence type="ECO:0000256" key="1">
    <source>
        <dbReference type="SAM" id="MobiDB-lite"/>
    </source>
</evidence>
<organism evidence="2 3">
    <name type="scientific">Vespula maculifrons</name>
    <name type="common">Eastern yellow jacket</name>
    <name type="synonym">Wasp</name>
    <dbReference type="NCBI Taxonomy" id="7453"/>
    <lineage>
        <taxon>Eukaryota</taxon>
        <taxon>Metazoa</taxon>
        <taxon>Ecdysozoa</taxon>
        <taxon>Arthropoda</taxon>
        <taxon>Hexapoda</taxon>
        <taxon>Insecta</taxon>
        <taxon>Pterygota</taxon>
        <taxon>Neoptera</taxon>
        <taxon>Endopterygota</taxon>
        <taxon>Hymenoptera</taxon>
        <taxon>Apocrita</taxon>
        <taxon>Aculeata</taxon>
        <taxon>Vespoidea</taxon>
        <taxon>Vespidae</taxon>
        <taxon>Vespinae</taxon>
        <taxon>Vespula</taxon>
    </lineage>
</organism>
<feature type="region of interest" description="Disordered" evidence="1">
    <location>
        <begin position="1"/>
        <end position="41"/>
    </location>
</feature>
<protein>
    <submittedName>
        <fullName evidence="2">Uncharacterized protein</fullName>
    </submittedName>
</protein>
<evidence type="ECO:0000313" key="3">
    <source>
        <dbReference type="Proteomes" id="UP001607303"/>
    </source>
</evidence>
<sequence length="66" mass="7661">MDPTKKKFSEREKEEEGNCKRSETGESTCSAGREHSSLTHRFRETRRSFAFHGRVSCQHEQQMTVG</sequence>
<gene>
    <name evidence="2" type="ORF">V1477_020852</name>
</gene>
<accession>A0ABD2ANZ7</accession>
<dbReference type="Proteomes" id="UP001607303">
    <property type="component" value="Unassembled WGS sequence"/>
</dbReference>
<comment type="caution">
    <text evidence="2">The sequence shown here is derived from an EMBL/GenBank/DDBJ whole genome shotgun (WGS) entry which is preliminary data.</text>
</comment>
<name>A0ABD2ANZ7_VESMC</name>
<feature type="compositionally biased region" description="Basic and acidic residues" evidence="1">
    <location>
        <begin position="1"/>
        <end position="24"/>
    </location>
</feature>
<dbReference type="AlphaFoldDB" id="A0ABD2ANZ7"/>